<sequence>MFVGFRKNNIIVSVGVSLTLLLIGCNDSKASQCQRLIKSVNDGNSLVEINKGTQVATSLKLAKDLQAATEKIEQLNLQDPKLKEYQTRFVKVFTTLSQNINKAGKALNTAKSAEASTSGRKEIQTARSEIDNALKAAEIAAKQLDVLGTQVNKYCSQPE</sequence>
<reference evidence="1 2" key="1">
    <citation type="submission" date="2016-11" db="EMBL/GenBank/DDBJ databases">
        <title>Draft Genome Sequences of Nine Cyanobacterial Strains from Diverse Habitats.</title>
        <authorList>
            <person name="Zhu T."/>
            <person name="Hou S."/>
            <person name="Lu X."/>
            <person name="Hess W.R."/>
        </authorList>
    </citation>
    <scope>NUCLEOTIDE SEQUENCE [LARGE SCALE GENOMIC DNA]</scope>
    <source>
        <strain evidence="1 2">NIES-592</strain>
    </source>
</reference>
<dbReference type="PROSITE" id="PS51257">
    <property type="entry name" value="PROKAR_LIPOPROTEIN"/>
    <property type="match status" value="1"/>
</dbReference>
<accession>A0A1U7GVR8</accession>
<proteinExistence type="predicted"/>
<organism evidence="1 2">
    <name type="scientific">Fischerella major NIES-592</name>
    <dbReference type="NCBI Taxonomy" id="210994"/>
    <lineage>
        <taxon>Bacteria</taxon>
        <taxon>Bacillati</taxon>
        <taxon>Cyanobacteriota</taxon>
        <taxon>Cyanophyceae</taxon>
        <taxon>Nostocales</taxon>
        <taxon>Hapalosiphonaceae</taxon>
        <taxon>Fischerella</taxon>
    </lineage>
</organism>
<dbReference type="RefSeq" id="WP_073556539.1">
    <property type="nucleotide sequence ID" value="NZ_MRCA01000012.1"/>
</dbReference>
<gene>
    <name evidence="1" type="ORF">NIES592_18605</name>
</gene>
<dbReference type="AlphaFoldDB" id="A0A1U7GVR8"/>
<protein>
    <recommendedName>
        <fullName evidence="3">Lipoprotein</fullName>
    </recommendedName>
</protein>
<comment type="caution">
    <text evidence="1">The sequence shown here is derived from an EMBL/GenBank/DDBJ whole genome shotgun (WGS) entry which is preliminary data.</text>
</comment>
<name>A0A1U7GVR8_9CYAN</name>
<evidence type="ECO:0008006" key="3">
    <source>
        <dbReference type="Google" id="ProtNLM"/>
    </source>
</evidence>
<keyword evidence="2" id="KW-1185">Reference proteome</keyword>
<evidence type="ECO:0000313" key="2">
    <source>
        <dbReference type="Proteomes" id="UP000186391"/>
    </source>
</evidence>
<dbReference type="OrthoDB" id="455956at2"/>
<dbReference type="Proteomes" id="UP000186391">
    <property type="component" value="Unassembled WGS sequence"/>
</dbReference>
<evidence type="ECO:0000313" key="1">
    <source>
        <dbReference type="EMBL" id="OKH12225.1"/>
    </source>
</evidence>
<dbReference type="EMBL" id="MRCA01000012">
    <property type="protein sequence ID" value="OKH12225.1"/>
    <property type="molecule type" value="Genomic_DNA"/>
</dbReference>